<dbReference type="EMBL" id="KK789224">
    <property type="protein sequence ID" value="KDO37943.1"/>
    <property type="molecule type" value="Genomic_DNA"/>
</dbReference>
<feature type="transmembrane region" description="Helical" evidence="7">
    <location>
        <begin position="55"/>
        <end position="78"/>
    </location>
</feature>
<evidence type="ECO:0000256" key="3">
    <source>
        <dbReference type="ARBA" id="ARBA00022737"/>
    </source>
</evidence>
<comment type="subcellular location">
    <subcellularLocation>
        <location evidence="1">Membrane</location>
        <topology evidence="1">Multi-pass membrane protein</topology>
    </subcellularLocation>
</comment>
<dbReference type="GO" id="GO:0016020">
    <property type="term" value="C:membrane"/>
    <property type="evidence" value="ECO:0007669"/>
    <property type="project" value="UniProtKB-SubCell"/>
</dbReference>
<keyword evidence="6 7" id="KW-0472">Membrane</keyword>
<keyword evidence="3" id="KW-0677">Repeat</keyword>
<evidence type="ECO:0000256" key="5">
    <source>
        <dbReference type="ARBA" id="ARBA00023043"/>
    </source>
</evidence>
<gene>
    <name evidence="9" type="ORF">CISIN_1g036694mg</name>
</gene>
<organism evidence="9 10">
    <name type="scientific">Citrus sinensis</name>
    <name type="common">Sweet orange</name>
    <name type="synonym">Citrus aurantium var. sinensis</name>
    <dbReference type="NCBI Taxonomy" id="2711"/>
    <lineage>
        <taxon>Eukaryota</taxon>
        <taxon>Viridiplantae</taxon>
        <taxon>Streptophyta</taxon>
        <taxon>Embryophyta</taxon>
        <taxon>Tracheophyta</taxon>
        <taxon>Spermatophyta</taxon>
        <taxon>Magnoliopsida</taxon>
        <taxon>eudicotyledons</taxon>
        <taxon>Gunneridae</taxon>
        <taxon>Pentapetalae</taxon>
        <taxon>rosids</taxon>
        <taxon>malvids</taxon>
        <taxon>Sapindales</taxon>
        <taxon>Rutaceae</taxon>
        <taxon>Aurantioideae</taxon>
        <taxon>Citrus</taxon>
    </lineage>
</organism>
<dbReference type="PANTHER" id="PTHR24186:SF53">
    <property type="entry name" value="PGG DOMAIN-CONTAINING PROTEIN"/>
    <property type="match status" value="1"/>
</dbReference>
<protein>
    <recommendedName>
        <fullName evidence="8">PGG domain-containing protein</fullName>
    </recommendedName>
</protein>
<dbReference type="PANTHER" id="PTHR24186">
    <property type="entry name" value="PROTEIN PHOSPHATASE 1 REGULATORY SUBUNIT"/>
    <property type="match status" value="1"/>
</dbReference>
<evidence type="ECO:0000256" key="6">
    <source>
        <dbReference type="ARBA" id="ARBA00023136"/>
    </source>
</evidence>
<reference evidence="9 10" key="1">
    <citation type="submission" date="2014-04" db="EMBL/GenBank/DDBJ databases">
        <authorList>
            <consortium name="International Citrus Genome Consortium"/>
            <person name="Gmitter F."/>
            <person name="Chen C."/>
            <person name="Farmerie W."/>
            <person name="Harkins T."/>
            <person name="Desany B."/>
            <person name="Mohiuddin M."/>
            <person name="Kodira C."/>
            <person name="Borodovsky M."/>
            <person name="Lomsadze A."/>
            <person name="Burns P."/>
            <person name="Jenkins J."/>
            <person name="Prochnik S."/>
            <person name="Shu S."/>
            <person name="Chapman J."/>
            <person name="Pitluck S."/>
            <person name="Schmutz J."/>
            <person name="Rokhsar D."/>
        </authorList>
    </citation>
    <scope>NUCLEOTIDE SEQUENCE</scope>
</reference>
<evidence type="ECO:0000313" key="9">
    <source>
        <dbReference type="EMBL" id="KDO37943.1"/>
    </source>
</evidence>
<dbReference type="InterPro" id="IPR026961">
    <property type="entry name" value="PGG_dom"/>
</dbReference>
<evidence type="ECO:0000256" key="1">
    <source>
        <dbReference type="ARBA" id="ARBA00004141"/>
    </source>
</evidence>
<evidence type="ECO:0000256" key="7">
    <source>
        <dbReference type="SAM" id="Phobius"/>
    </source>
</evidence>
<keyword evidence="5" id="KW-0040">ANK repeat</keyword>
<keyword evidence="10" id="KW-1185">Reference proteome</keyword>
<accession>A0A067D547</accession>
<dbReference type="Pfam" id="PF13962">
    <property type="entry name" value="PGG"/>
    <property type="match status" value="1"/>
</dbReference>
<evidence type="ECO:0000256" key="2">
    <source>
        <dbReference type="ARBA" id="ARBA00022692"/>
    </source>
</evidence>
<feature type="transmembrane region" description="Helical" evidence="7">
    <location>
        <begin position="18"/>
        <end position="35"/>
    </location>
</feature>
<dbReference type="STRING" id="2711.A0A067D547"/>
<proteinExistence type="predicted"/>
<name>A0A067D547_CITSI</name>
<evidence type="ECO:0000256" key="4">
    <source>
        <dbReference type="ARBA" id="ARBA00022989"/>
    </source>
</evidence>
<keyword evidence="4 7" id="KW-1133">Transmembrane helix</keyword>
<feature type="non-terminal residue" evidence="9">
    <location>
        <position position="1"/>
    </location>
</feature>
<sequence length="83" mass="9309">REKVKESLMSIKRKYKKTLIAIVTFTAVFTVPGGYKSEDNPNQGTAILTRNAFFRAFVITNAVAMVFSLSAVFVHFIMSLKAF</sequence>
<dbReference type="Proteomes" id="UP000027120">
    <property type="component" value="Unassembled WGS sequence"/>
</dbReference>
<evidence type="ECO:0000259" key="8">
    <source>
        <dbReference type="Pfam" id="PF13962"/>
    </source>
</evidence>
<evidence type="ECO:0000313" key="10">
    <source>
        <dbReference type="Proteomes" id="UP000027120"/>
    </source>
</evidence>
<dbReference type="AlphaFoldDB" id="A0A067D547"/>
<keyword evidence="2 7" id="KW-0812">Transmembrane</keyword>
<feature type="domain" description="PGG" evidence="8">
    <location>
        <begin position="18"/>
        <end position="80"/>
    </location>
</feature>